<feature type="coiled-coil region" evidence="1">
    <location>
        <begin position="67"/>
        <end position="94"/>
    </location>
</feature>
<feature type="region of interest" description="Disordered" evidence="2">
    <location>
        <begin position="251"/>
        <end position="271"/>
    </location>
</feature>
<accession>A0ABW9ZF76</accession>
<proteinExistence type="predicted"/>
<organism evidence="3 4">
    <name type="scientific">Pannonibacter tanglangensis</name>
    <dbReference type="NCBI Taxonomy" id="2750084"/>
    <lineage>
        <taxon>Bacteria</taxon>
        <taxon>Pseudomonadati</taxon>
        <taxon>Pseudomonadota</taxon>
        <taxon>Alphaproteobacteria</taxon>
        <taxon>Hyphomicrobiales</taxon>
        <taxon>Stappiaceae</taxon>
        <taxon>Pannonibacter</taxon>
    </lineage>
</organism>
<dbReference type="EMBL" id="JAABLP010000002">
    <property type="protein sequence ID" value="NBN63499.1"/>
    <property type="molecule type" value="Genomic_DNA"/>
</dbReference>
<dbReference type="InterPro" id="IPR007439">
    <property type="entry name" value="Chemotax_Pase_CheZ"/>
</dbReference>
<gene>
    <name evidence="3" type="ORF">GWI71_07380</name>
</gene>
<evidence type="ECO:0000256" key="2">
    <source>
        <dbReference type="SAM" id="MobiDB-lite"/>
    </source>
</evidence>
<dbReference type="Gene3D" id="1.10.287.500">
    <property type="entry name" value="Helix hairpin bin"/>
    <property type="match status" value="1"/>
</dbReference>
<protein>
    <submittedName>
        <fullName evidence="3">Chemotaxis protein</fullName>
    </submittedName>
</protein>
<dbReference type="SUPFAM" id="SSF75708">
    <property type="entry name" value="Chemotaxis phosphatase CheZ"/>
    <property type="match status" value="1"/>
</dbReference>
<evidence type="ECO:0000313" key="3">
    <source>
        <dbReference type="EMBL" id="NBN63499.1"/>
    </source>
</evidence>
<keyword evidence="1" id="KW-0175">Coiled coil</keyword>
<dbReference type="Pfam" id="PF04344">
    <property type="entry name" value="CheZ"/>
    <property type="match status" value="1"/>
</dbReference>
<reference evidence="3 4" key="1">
    <citation type="submission" date="2020-01" db="EMBL/GenBank/DDBJ databases">
        <authorList>
            <person name="Peng S.Y."/>
            <person name="Li J."/>
            <person name="Wang M."/>
            <person name="Wang L."/>
            <person name="Wang C.Q."/>
            <person name="Wang J.R."/>
        </authorList>
    </citation>
    <scope>NUCLEOTIDE SEQUENCE [LARGE SCALE GENOMIC DNA]</scope>
    <source>
        <strain evidence="3 4">XCT-34</strain>
    </source>
</reference>
<sequence length="378" mass="41302">MAAIEPPVLMQETEYTVLEQTLTESDRGRRFLAEFLRRNRSTETNTILDAIGRLEKVMRRERTVPDLNRIKLDLAEMHEAIERTKREIANIKMEDEEGNRFTTTSSELDAIVTQTERATQDILAAAERIQEQAWTLREAGADDAVCDEIDAKATEIFMACSFQDLTGQRTQKVVHVLRYLESRINLMIGIWGIAEVKADETAGPVDTRPDAHLLNGPQMDGKGVSQSFVDSMMDTESPTSPLYDMEFGHAGDAAAQSQSQSQPQSKSVPGTAPKAAAVAAAVATVETASEQLDAATIEAIFDETGDDFASADGDADEVMNAADIDALFDTHGDDEDTATAGDEGTADAAWEEEEMAVTAEENDPLAMLSENERQALFS</sequence>
<keyword evidence="4" id="KW-1185">Reference proteome</keyword>
<dbReference type="Proteomes" id="UP000541347">
    <property type="component" value="Unassembled WGS sequence"/>
</dbReference>
<evidence type="ECO:0000313" key="4">
    <source>
        <dbReference type="Proteomes" id="UP000541347"/>
    </source>
</evidence>
<comment type="caution">
    <text evidence="3">The sequence shown here is derived from an EMBL/GenBank/DDBJ whole genome shotgun (WGS) entry which is preliminary data.</text>
</comment>
<evidence type="ECO:0000256" key="1">
    <source>
        <dbReference type="SAM" id="Coils"/>
    </source>
</evidence>
<feature type="compositionally biased region" description="Low complexity" evidence="2">
    <location>
        <begin position="253"/>
        <end position="271"/>
    </location>
</feature>
<name>A0ABW9ZF76_9HYPH</name>